<sequence length="125" mass="13327">MLPFERWFLAFLAVAGAFFIAGITGSIVTDLAGLWHLPGAGFAAALAVVVTTYVAAPSRKFQASCLALVVGALAAWFLLDSSWYPETDRYQGLAYQPTHLPFIATFCGGVVGLLFAALLRSRARA</sequence>
<dbReference type="AlphaFoldDB" id="A0A7G9SNJ1"/>
<dbReference type="Proteomes" id="UP000515804">
    <property type="component" value="Chromosome"/>
</dbReference>
<dbReference type="RefSeq" id="WP_187551936.1">
    <property type="nucleotide sequence ID" value="NZ_CP060719.1"/>
</dbReference>
<feature type="transmembrane region" description="Helical" evidence="1">
    <location>
        <begin position="34"/>
        <end position="54"/>
    </location>
</feature>
<keyword evidence="3" id="KW-1185">Reference proteome</keyword>
<organism evidence="2 3">
    <name type="scientific">Thermomonas carbonis</name>
    <dbReference type="NCBI Taxonomy" id="1463158"/>
    <lineage>
        <taxon>Bacteria</taxon>
        <taxon>Pseudomonadati</taxon>
        <taxon>Pseudomonadota</taxon>
        <taxon>Gammaproteobacteria</taxon>
        <taxon>Lysobacterales</taxon>
        <taxon>Lysobacteraceae</taxon>
        <taxon>Thermomonas</taxon>
    </lineage>
</organism>
<protein>
    <submittedName>
        <fullName evidence="2">Uncharacterized protein</fullName>
    </submittedName>
</protein>
<keyword evidence="1" id="KW-0812">Transmembrane</keyword>
<accession>A0A7G9SNJ1</accession>
<evidence type="ECO:0000313" key="3">
    <source>
        <dbReference type="Proteomes" id="UP000515804"/>
    </source>
</evidence>
<proteinExistence type="predicted"/>
<name>A0A7G9SNJ1_9GAMM</name>
<dbReference type="KEGG" id="tcn:H9L16_12125"/>
<dbReference type="EMBL" id="CP060719">
    <property type="protein sequence ID" value="QNN69416.1"/>
    <property type="molecule type" value="Genomic_DNA"/>
</dbReference>
<feature type="transmembrane region" description="Helical" evidence="1">
    <location>
        <begin position="99"/>
        <end position="119"/>
    </location>
</feature>
<reference evidence="2 3" key="1">
    <citation type="submission" date="2020-08" db="EMBL/GenBank/DDBJ databases">
        <title>Genome sequence of Thermomonas carbonis KCTC 42013T.</title>
        <authorList>
            <person name="Hyun D.-W."/>
            <person name="Bae J.-W."/>
        </authorList>
    </citation>
    <scope>NUCLEOTIDE SEQUENCE [LARGE SCALE GENOMIC DNA]</scope>
    <source>
        <strain evidence="2 3">KCTC 42013</strain>
    </source>
</reference>
<gene>
    <name evidence="2" type="ORF">H9L16_12125</name>
</gene>
<keyword evidence="1" id="KW-1133">Transmembrane helix</keyword>
<evidence type="ECO:0000256" key="1">
    <source>
        <dbReference type="SAM" id="Phobius"/>
    </source>
</evidence>
<feature type="transmembrane region" description="Helical" evidence="1">
    <location>
        <begin position="61"/>
        <end position="79"/>
    </location>
</feature>
<keyword evidence="1" id="KW-0472">Membrane</keyword>
<feature type="transmembrane region" description="Helical" evidence="1">
    <location>
        <begin position="7"/>
        <end position="28"/>
    </location>
</feature>
<evidence type="ECO:0000313" key="2">
    <source>
        <dbReference type="EMBL" id="QNN69416.1"/>
    </source>
</evidence>